<protein>
    <submittedName>
        <fullName evidence="1">Uncharacterized protein</fullName>
    </submittedName>
</protein>
<name>A0ABQ3VVX3_9CHLR</name>
<proteinExistence type="predicted"/>
<reference evidence="1 2" key="1">
    <citation type="journal article" date="2021" name="Int. J. Syst. Evol. Microbiol.">
        <title>Reticulibacter mediterranei gen. nov., sp. nov., within the new family Reticulibacteraceae fam. nov., and Ktedonospora formicarum gen. nov., sp. nov., Ktedonobacter robiniae sp. nov., Dictyobacter formicarum sp. nov. and Dictyobacter arantiisoli sp. nov., belonging to the class Ktedonobacteria.</title>
        <authorList>
            <person name="Yabe S."/>
            <person name="Zheng Y."/>
            <person name="Wang C.M."/>
            <person name="Sakai Y."/>
            <person name="Abe K."/>
            <person name="Yokota A."/>
            <person name="Donadio S."/>
            <person name="Cavaletti L."/>
            <person name="Monciardini P."/>
        </authorList>
    </citation>
    <scope>NUCLEOTIDE SEQUENCE [LARGE SCALE GENOMIC DNA]</scope>
    <source>
        <strain evidence="1 2">SOSP1-9</strain>
    </source>
</reference>
<dbReference type="Proteomes" id="UP000635565">
    <property type="component" value="Unassembled WGS sequence"/>
</dbReference>
<gene>
    <name evidence="1" type="ORF">KSZ_77900</name>
</gene>
<organism evidence="1 2">
    <name type="scientific">Dictyobacter formicarum</name>
    <dbReference type="NCBI Taxonomy" id="2778368"/>
    <lineage>
        <taxon>Bacteria</taxon>
        <taxon>Bacillati</taxon>
        <taxon>Chloroflexota</taxon>
        <taxon>Ktedonobacteria</taxon>
        <taxon>Ktedonobacterales</taxon>
        <taxon>Dictyobacteraceae</taxon>
        <taxon>Dictyobacter</taxon>
    </lineage>
</organism>
<accession>A0ABQ3VVX3</accession>
<keyword evidence="2" id="KW-1185">Reference proteome</keyword>
<evidence type="ECO:0000313" key="2">
    <source>
        <dbReference type="Proteomes" id="UP000635565"/>
    </source>
</evidence>
<comment type="caution">
    <text evidence="1">The sequence shown here is derived from an EMBL/GenBank/DDBJ whole genome shotgun (WGS) entry which is preliminary data.</text>
</comment>
<dbReference type="EMBL" id="BNJJ01000045">
    <property type="protein sequence ID" value="GHO89784.1"/>
    <property type="molecule type" value="Genomic_DNA"/>
</dbReference>
<evidence type="ECO:0000313" key="1">
    <source>
        <dbReference type="EMBL" id="GHO89784.1"/>
    </source>
</evidence>
<sequence>MHNYIPIDTAEKQGFNVFETLYGLSTSQLLANVLTVKSV</sequence>